<keyword evidence="4 5" id="KW-0472">Membrane</keyword>
<dbReference type="EMBL" id="JACOOY010000009">
    <property type="protein sequence ID" value="MBC5665318.1"/>
    <property type="molecule type" value="Genomic_DNA"/>
</dbReference>
<dbReference type="PROSITE" id="PS50928">
    <property type="entry name" value="ABC_TM1"/>
    <property type="match status" value="1"/>
</dbReference>
<evidence type="ECO:0000256" key="1">
    <source>
        <dbReference type="ARBA" id="ARBA00004141"/>
    </source>
</evidence>
<keyword evidence="2 5" id="KW-0812">Transmembrane</keyword>
<keyword evidence="3 5" id="KW-1133">Transmembrane helix</keyword>
<feature type="transmembrane region" description="Helical" evidence="5">
    <location>
        <begin position="207"/>
        <end position="229"/>
    </location>
</feature>
<evidence type="ECO:0000313" key="8">
    <source>
        <dbReference type="Proteomes" id="UP000647235"/>
    </source>
</evidence>
<dbReference type="Pfam" id="PF00528">
    <property type="entry name" value="BPD_transp_1"/>
    <property type="match status" value="1"/>
</dbReference>
<feature type="transmembrane region" description="Helical" evidence="5">
    <location>
        <begin position="166"/>
        <end position="186"/>
    </location>
</feature>
<feature type="domain" description="ABC transmembrane type-1" evidence="6">
    <location>
        <begin position="62"/>
        <end position="274"/>
    </location>
</feature>
<organism evidence="7 8">
    <name type="scientific">Dorea hominis</name>
    <dbReference type="NCBI Taxonomy" id="2763040"/>
    <lineage>
        <taxon>Bacteria</taxon>
        <taxon>Bacillati</taxon>
        <taxon>Bacillota</taxon>
        <taxon>Clostridia</taxon>
        <taxon>Lachnospirales</taxon>
        <taxon>Lachnospiraceae</taxon>
        <taxon>Dorea</taxon>
    </lineage>
</organism>
<dbReference type="PANTHER" id="PTHR43759:SF1">
    <property type="entry name" value="GLUCOSE IMPORT SYSTEM PERMEASE PROTEIN GLCT"/>
    <property type="match status" value="1"/>
</dbReference>
<gene>
    <name evidence="7" type="ORF">H8S07_08505</name>
</gene>
<evidence type="ECO:0000313" key="7">
    <source>
        <dbReference type="EMBL" id="MBC5665318.1"/>
    </source>
</evidence>
<keyword evidence="5" id="KW-0813">Transport</keyword>
<accession>A0ABR7EVD6</accession>
<sequence length="298" mass="32897">MWKKFIPYALLVPQIILGIIFIAGLATGITQSLGVIPAFGLTEPTFKYYKEILSRPDIVKSIIYSLYIAVTSATLAVLIGVGICAVLVMNTDTKGKGMRIIQLPIIVPHVVVALFVVNILSQNGLLARLLCAMGFIKEQQDFVQLLYSTNGVGIIIAYLWKEIPFVIYFVIALMANINGSLGEAAINLGASRRKAFMKVTLPLCRRAIGSSFLIIFTFALGAYELPLLLGPTSPEALPILAHTQYIHPDLENRPYAMALNGIITIISMICAVAYFRLMQKNTEILNRRKAKKEHNEKK</sequence>
<dbReference type="InterPro" id="IPR035906">
    <property type="entry name" value="MetI-like_sf"/>
</dbReference>
<feature type="transmembrane region" description="Helical" evidence="5">
    <location>
        <begin position="62"/>
        <end position="88"/>
    </location>
</feature>
<evidence type="ECO:0000256" key="2">
    <source>
        <dbReference type="ARBA" id="ARBA00022692"/>
    </source>
</evidence>
<dbReference type="CDD" id="cd06261">
    <property type="entry name" value="TM_PBP2"/>
    <property type="match status" value="1"/>
</dbReference>
<feature type="transmembrane region" description="Helical" evidence="5">
    <location>
        <begin position="255"/>
        <end position="277"/>
    </location>
</feature>
<dbReference type="Proteomes" id="UP000647235">
    <property type="component" value="Unassembled WGS sequence"/>
</dbReference>
<evidence type="ECO:0000256" key="3">
    <source>
        <dbReference type="ARBA" id="ARBA00022989"/>
    </source>
</evidence>
<dbReference type="Gene3D" id="1.10.3720.10">
    <property type="entry name" value="MetI-like"/>
    <property type="match status" value="1"/>
</dbReference>
<feature type="transmembrane region" description="Helical" evidence="5">
    <location>
        <begin position="15"/>
        <end position="41"/>
    </location>
</feature>
<evidence type="ECO:0000259" key="6">
    <source>
        <dbReference type="PROSITE" id="PS50928"/>
    </source>
</evidence>
<dbReference type="SUPFAM" id="SSF161098">
    <property type="entry name" value="MetI-like"/>
    <property type="match status" value="1"/>
</dbReference>
<dbReference type="PANTHER" id="PTHR43759">
    <property type="entry name" value="TREHALOSE TRANSPORT SYSTEM PERMEASE PROTEIN SUGA"/>
    <property type="match status" value="1"/>
</dbReference>
<name>A0ABR7EVD6_9FIRM</name>
<comment type="caution">
    <text evidence="7">The sequence shown here is derived from an EMBL/GenBank/DDBJ whole genome shotgun (WGS) entry which is preliminary data.</text>
</comment>
<keyword evidence="8" id="KW-1185">Reference proteome</keyword>
<dbReference type="InterPro" id="IPR000515">
    <property type="entry name" value="MetI-like"/>
</dbReference>
<proteinExistence type="inferred from homology"/>
<reference evidence="7 8" key="1">
    <citation type="submission" date="2020-08" db="EMBL/GenBank/DDBJ databases">
        <title>Genome public.</title>
        <authorList>
            <person name="Liu C."/>
            <person name="Sun Q."/>
        </authorList>
    </citation>
    <scope>NUCLEOTIDE SEQUENCE [LARGE SCALE GENOMIC DNA]</scope>
    <source>
        <strain evidence="7 8">NSJ-36</strain>
    </source>
</reference>
<comment type="similarity">
    <text evidence="5">Belongs to the binding-protein-dependent transport system permease family.</text>
</comment>
<evidence type="ECO:0000256" key="5">
    <source>
        <dbReference type="RuleBase" id="RU363032"/>
    </source>
</evidence>
<evidence type="ECO:0000256" key="4">
    <source>
        <dbReference type="ARBA" id="ARBA00023136"/>
    </source>
</evidence>
<comment type="subcellular location">
    <subcellularLocation>
        <location evidence="5">Cell membrane</location>
        <topology evidence="5">Multi-pass membrane protein</topology>
    </subcellularLocation>
    <subcellularLocation>
        <location evidence="1">Membrane</location>
        <topology evidence="1">Multi-pass membrane protein</topology>
    </subcellularLocation>
</comment>
<feature type="transmembrane region" description="Helical" evidence="5">
    <location>
        <begin position="142"/>
        <end position="160"/>
    </location>
</feature>
<dbReference type="InterPro" id="IPR052730">
    <property type="entry name" value="Sugar_ABC_transporter"/>
</dbReference>
<feature type="transmembrane region" description="Helical" evidence="5">
    <location>
        <begin position="100"/>
        <end position="121"/>
    </location>
</feature>
<dbReference type="RefSeq" id="WP_186855856.1">
    <property type="nucleotide sequence ID" value="NZ_JACOOY010000009.1"/>
</dbReference>
<protein>
    <submittedName>
        <fullName evidence="7">ABC transporter permease subunit</fullName>
    </submittedName>
</protein>